<comment type="caution">
    <text evidence="8">The sequence shown here is derived from an EMBL/GenBank/DDBJ whole genome shotgun (WGS) entry which is preliminary data.</text>
</comment>
<feature type="compositionally biased region" description="Basic residues" evidence="5">
    <location>
        <begin position="496"/>
        <end position="509"/>
    </location>
</feature>
<evidence type="ECO:0000256" key="7">
    <source>
        <dbReference type="SAM" id="SignalP"/>
    </source>
</evidence>
<feature type="transmembrane region" description="Helical" evidence="6">
    <location>
        <begin position="324"/>
        <end position="344"/>
    </location>
</feature>
<proteinExistence type="predicted"/>
<name>A0A8X8XVT8_SALSN</name>
<evidence type="ECO:0000313" key="8">
    <source>
        <dbReference type="EMBL" id="KAG6419754.1"/>
    </source>
</evidence>
<sequence>MRWKGVLVSLLCLASSGESTDLISRFSSIALGTETSSLYKWTVASAGIFVAVALLLSTFLIFEHLAAYNKPEVRYSFNKNVFICSGAKIFGWPDSDGSCLCSGIGKDSLSQLMFPIPLNFLSLLNEDAAFNCEVIRDCYEAFALYCFERYLIACLGGEESTIEFMENQNWITSSLPIIDETYAYGVVEHPFPLNCCLRDWKLGSEFYQGVKIGIVQYMLLKLICALLAMLFQSLGVYGDGKFEWGYAYPYLAVVLNFSQTWALYCLVQFYSVTKNKLAPIKPLAKFLTFKSIVFLTWWQGVAVAFLFSFGALQGSLALVLKARIQDYIICIEMGIAAVVHLYVFPAVPYKRGERCVKNVAVLTDYASLGTPPDPEEVRDSERSTRVRFSRQEDRVQTPKLHQSVRDVVIGSGEIIVDDMKFTVSHVVEPVERGLAKINKTFHKISENVKRYDEERKKSKDDTHLVPLISGKEFSDVHDNLPEGSLSDSGVSDGKRPRYKFRSSSWLKHR</sequence>
<evidence type="ECO:0000256" key="3">
    <source>
        <dbReference type="ARBA" id="ARBA00022989"/>
    </source>
</evidence>
<keyword evidence="4 6" id="KW-0472">Membrane</keyword>
<dbReference type="PANTHER" id="PTHR23423">
    <property type="entry name" value="ORGANIC SOLUTE TRANSPORTER-RELATED"/>
    <property type="match status" value="1"/>
</dbReference>
<evidence type="ECO:0000256" key="5">
    <source>
        <dbReference type="SAM" id="MobiDB-lite"/>
    </source>
</evidence>
<dbReference type="AlphaFoldDB" id="A0A8X8XVT8"/>
<dbReference type="InterPro" id="IPR005178">
    <property type="entry name" value="Ostalpha/TMEM184C"/>
</dbReference>
<evidence type="ECO:0000313" key="9">
    <source>
        <dbReference type="Proteomes" id="UP000298416"/>
    </source>
</evidence>
<keyword evidence="2 6" id="KW-0812">Transmembrane</keyword>
<feature type="transmembrane region" description="Helical" evidence="6">
    <location>
        <begin position="250"/>
        <end position="271"/>
    </location>
</feature>
<evidence type="ECO:0000256" key="2">
    <source>
        <dbReference type="ARBA" id="ARBA00022692"/>
    </source>
</evidence>
<keyword evidence="7" id="KW-0732">Signal</keyword>
<feature type="region of interest" description="Disordered" evidence="5">
    <location>
        <begin position="475"/>
        <end position="509"/>
    </location>
</feature>
<feature type="transmembrane region" description="Helical" evidence="6">
    <location>
        <begin position="218"/>
        <end position="238"/>
    </location>
</feature>
<feature type="transmembrane region" description="Helical" evidence="6">
    <location>
        <begin position="43"/>
        <end position="62"/>
    </location>
</feature>
<keyword evidence="3 6" id="KW-1133">Transmembrane helix</keyword>
<evidence type="ECO:0000256" key="4">
    <source>
        <dbReference type="ARBA" id="ARBA00023136"/>
    </source>
</evidence>
<reference evidence="8" key="1">
    <citation type="submission" date="2018-01" db="EMBL/GenBank/DDBJ databases">
        <authorList>
            <person name="Mao J.F."/>
        </authorList>
    </citation>
    <scope>NUCLEOTIDE SEQUENCE</scope>
    <source>
        <strain evidence="8">Huo1</strain>
        <tissue evidence="8">Leaf</tissue>
    </source>
</reference>
<evidence type="ECO:0000256" key="6">
    <source>
        <dbReference type="SAM" id="Phobius"/>
    </source>
</evidence>
<dbReference type="Pfam" id="PF03619">
    <property type="entry name" value="Solute_trans_a"/>
    <property type="match status" value="1"/>
</dbReference>
<feature type="chain" id="PRO_5036487567" evidence="7">
    <location>
        <begin position="20"/>
        <end position="509"/>
    </location>
</feature>
<dbReference type="EMBL" id="PNBA02000006">
    <property type="protein sequence ID" value="KAG6419754.1"/>
    <property type="molecule type" value="Genomic_DNA"/>
</dbReference>
<keyword evidence="9" id="KW-1185">Reference proteome</keyword>
<evidence type="ECO:0000256" key="1">
    <source>
        <dbReference type="ARBA" id="ARBA00004141"/>
    </source>
</evidence>
<dbReference type="Proteomes" id="UP000298416">
    <property type="component" value="Unassembled WGS sequence"/>
</dbReference>
<feature type="signal peptide" evidence="7">
    <location>
        <begin position="1"/>
        <end position="19"/>
    </location>
</feature>
<accession>A0A8X8XVT8</accession>
<reference evidence="8" key="2">
    <citation type="submission" date="2020-08" db="EMBL/GenBank/DDBJ databases">
        <title>Plant Genome Project.</title>
        <authorList>
            <person name="Zhang R.-G."/>
        </authorList>
    </citation>
    <scope>NUCLEOTIDE SEQUENCE</scope>
    <source>
        <strain evidence="8">Huo1</strain>
        <tissue evidence="8">Leaf</tissue>
    </source>
</reference>
<gene>
    <name evidence="8" type="ORF">SASPL_116266</name>
</gene>
<protein>
    <submittedName>
        <fullName evidence="8">Uncharacterized protein</fullName>
    </submittedName>
</protein>
<dbReference type="GO" id="GO:0016020">
    <property type="term" value="C:membrane"/>
    <property type="evidence" value="ECO:0007669"/>
    <property type="project" value="UniProtKB-SubCell"/>
</dbReference>
<comment type="subcellular location">
    <subcellularLocation>
        <location evidence="1">Membrane</location>
        <topology evidence="1">Multi-pass membrane protein</topology>
    </subcellularLocation>
</comment>
<organism evidence="8">
    <name type="scientific">Salvia splendens</name>
    <name type="common">Scarlet sage</name>
    <dbReference type="NCBI Taxonomy" id="180675"/>
    <lineage>
        <taxon>Eukaryota</taxon>
        <taxon>Viridiplantae</taxon>
        <taxon>Streptophyta</taxon>
        <taxon>Embryophyta</taxon>
        <taxon>Tracheophyta</taxon>
        <taxon>Spermatophyta</taxon>
        <taxon>Magnoliopsida</taxon>
        <taxon>eudicotyledons</taxon>
        <taxon>Gunneridae</taxon>
        <taxon>Pentapetalae</taxon>
        <taxon>asterids</taxon>
        <taxon>lamiids</taxon>
        <taxon>Lamiales</taxon>
        <taxon>Lamiaceae</taxon>
        <taxon>Nepetoideae</taxon>
        <taxon>Mentheae</taxon>
        <taxon>Salviinae</taxon>
        <taxon>Salvia</taxon>
        <taxon>Salvia subgen. Calosphace</taxon>
        <taxon>core Calosphace</taxon>
    </lineage>
</organism>
<dbReference type="SMART" id="SM01417">
    <property type="entry name" value="Solute_trans_a"/>
    <property type="match status" value="1"/>
</dbReference>
<feature type="transmembrane region" description="Helical" evidence="6">
    <location>
        <begin position="292"/>
        <end position="312"/>
    </location>
</feature>